<dbReference type="Proteomes" id="UP000198853">
    <property type="component" value="Unassembled WGS sequence"/>
</dbReference>
<dbReference type="PANTHER" id="PTHR36448">
    <property type="entry name" value="BLR7373 PROTEIN"/>
    <property type="match status" value="1"/>
</dbReference>
<keyword evidence="2" id="KW-1185">Reference proteome</keyword>
<protein>
    <submittedName>
        <fullName evidence="1">Uncharacterized protein</fullName>
    </submittedName>
</protein>
<dbReference type="EMBL" id="FNEN01000002">
    <property type="protein sequence ID" value="SDI45387.1"/>
    <property type="molecule type" value="Genomic_DNA"/>
</dbReference>
<feature type="non-terminal residue" evidence="1">
    <location>
        <position position="113"/>
    </location>
</feature>
<evidence type="ECO:0000313" key="1">
    <source>
        <dbReference type="EMBL" id="SDI45387.1"/>
    </source>
</evidence>
<accession>A0A1G8KPP8</accession>
<dbReference type="PANTHER" id="PTHR36448:SF2">
    <property type="entry name" value="CUPIN TYPE-1 DOMAIN-CONTAINING PROTEIN"/>
    <property type="match status" value="1"/>
</dbReference>
<reference evidence="1 2" key="1">
    <citation type="submission" date="2016-10" db="EMBL/GenBank/DDBJ databases">
        <authorList>
            <person name="de Groot N.N."/>
        </authorList>
    </citation>
    <scope>NUCLEOTIDE SEQUENCE [LARGE SCALE GENOMIC DNA]</scope>
    <source>
        <strain evidence="1 2">DSM 21771</strain>
    </source>
</reference>
<name>A0A1G8KPP8_9BACI</name>
<evidence type="ECO:0000313" key="2">
    <source>
        <dbReference type="Proteomes" id="UP000198853"/>
    </source>
</evidence>
<dbReference type="InterPro" id="IPR047121">
    <property type="entry name" value="YjiB-like"/>
</dbReference>
<dbReference type="AlphaFoldDB" id="A0A1G8KPP8"/>
<sequence length="113" mass="12609">MAALRLITTITVPHTILPAGFGHKRLEASDDFQVIGVYPNGQNYDFCYGYADERPEKLENIKQVPLPGDDLLFGRNHGSVKVRIYSRISEGTEIAPIFMTLEACCYTPKAGYL</sequence>
<proteinExistence type="predicted"/>
<organism evidence="1 2">
    <name type="scientific">Natribacillus halophilus</name>
    <dbReference type="NCBI Taxonomy" id="549003"/>
    <lineage>
        <taxon>Bacteria</taxon>
        <taxon>Bacillati</taxon>
        <taxon>Bacillota</taxon>
        <taxon>Bacilli</taxon>
        <taxon>Bacillales</taxon>
        <taxon>Bacillaceae</taxon>
        <taxon>Natribacillus</taxon>
    </lineage>
</organism>
<gene>
    <name evidence="1" type="ORF">SAMN04488123_102233</name>
</gene>